<dbReference type="InterPro" id="IPR013783">
    <property type="entry name" value="Ig-like_fold"/>
</dbReference>
<organism evidence="1 2">
    <name type="scientific">Paramuricea clavata</name>
    <name type="common">Red gorgonian</name>
    <name type="synonym">Violescent sea-whip</name>
    <dbReference type="NCBI Taxonomy" id="317549"/>
    <lineage>
        <taxon>Eukaryota</taxon>
        <taxon>Metazoa</taxon>
        <taxon>Cnidaria</taxon>
        <taxon>Anthozoa</taxon>
        <taxon>Octocorallia</taxon>
        <taxon>Malacalcyonacea</taxon>
        <taxon>Plexauridae</taxon>
        <taxon>Paramuricea</taxon>
    </lineage>
</organism>
<protein>
    <submittedName>
        <fullName evidence="1">---NA</fullName>
    </submittedName>
</protein>
<dbReference type="Gene3D" id="2.60.40.10">
    <property type="entry name" value="Immunoglobulins"/>
    <property type="match status" value="1"/>
</dbReference>
<dbReference type="SUPFAM" id="SSF49265">
    <property type="entry name" value="Fibronectin type III"/>
    <property type="match status" value="1"/>
</dbReference>
<accession>A0A6S7L5T4</accession>
<dbReference type="Proteomes" id="UP001152795">
    <property type="component" value="Unassembled WGS sequence"/>
</dbReference>
<keyword evidence="2" id="KW-1185">Reference proteome</keyword>
<gene>
    <name evidence="1" type="ORF">PACLA_8A047450</name>
</gene>
<reference evidence="1" key="1">
    <citation type="submission" date="2020-04" db="EMBL/GenBank/DDBJ databases">
        <authorList>
            <person name="Alioto T."/>
            <person name="Alioto T."/>
            <person name="Gomez Garrido J."/>
        </authorList>
    </citation>
    <scope>NUCLEOTIDE SEQUENCE</scope>
    <source>
        <strain evidence="1">A484AB</strain>
    </source>
</reference>
<dbReference type="AlphaFoldDB" id="A0A6S7L5T4"/>
<evidence type="ECO:0000313" key="1">
    <source>
        <dbReference type="EMBL" id="CAB4027829.1"/>
    </source>
</evidence>
<name>A0A6S7L5T4_PARCT</name>
<evidence type="ECO:0000313" key="2">
    <source>
        <dbReference type="Proteomes" id="UP001152795"/>
    </source>
</evidence>
<comment type="caution">
    <text evidence="1">The sequence shown here is derived from an EMBL/GenBank/DDBJ whole genome shotgun (WGS) entry which is preliminary data.</text>
</comment>
<proteinExistence type="predicted"/>
<dbReference type="OrthoDB" id="10539752at2759"/>
<dbReference type="InterPro" id="IPR036116">
    <property type="entry name" value="FN3_sf"/>
</dbReference>
<dbReference type="EMBL" id="CACRXK020015048">
    <property type="protein sequence ID" value="CAB4027829.1"/>
    <property type="molecule type" value="Genomic_DNA"/>
</dbReference>
<sequence>MFATGYAGSPQKFHYTYYPETKSYALYWEQPSTKDDGHRVRKYILEEWNEEKKMWVIRHNITSLSATVNKLQSTTKYRVCSENEIGYKETSCSKPIELPKTMVVTSDKRGKSSQFWPSLFLISLMTFLASILPRHQ</sequence>